<evidence type="ECO:0000256" key="2">
    <source>
        <dbReference type="ARBA" id="ARBA00023054"/>
    </source>
</evidence>
<accession>A0ABU5C4T1</accession>
<feature type="domain" description="YknX-like beta-barrel" evidence="3">
    <location>
        <begin position="27"/>
        <end position="87"/>
    </location>
</feature>
<dbReference type="InterPro" id="IPR050465">
    <property type="entry name" value="UPF0194_transport"/>
</dbReference>
<dbReference type="Proteomes" id="UP001281447">
    <property type="component" value="Unassembled WGS sequence"/>
</dbReference>
<comment type="caution">
    <text evidence="4">The sequence shown here is derived from an EMBL/GenBank/DDBJ whole genome shotgun (WGS) entry which is preliminary data.</text>
</comment>
<organism evidence="4 5">
    <name type="scientific">Tigheibacillus halophilus</name>
    <dbReference type="NCBI Taxonomy" id="361280"/>
    <lineage>
        <taxon>Bacteria</taxon>
        <taxon>Bacillati</taxon>
        <taxon>Bacillota</taxon>
        <taxon>Bacilli</taxon>
        <taxon>Bacillales</taxon>
        <taxon>Bacillaceae</taxon>
        <taxon>Tigheibacillus</taxon>
    </lineage>
</organism>
<name>A0ABU5C4T1_9BACI</name>
<protein>
    <submittedName>
        <fullName evidence="4">HlyD family secretion protein</fullName>
    </submittedName>
</protein>
<dbReference type="InterPro" id="IPR058636">
    <property type="entry name" value="Beta-barrel_YknX"/>
</dbReference>
<dbReference type="Pfam" id="PF25990">
    <property type="entry name" value="Beta-barrel_YknX"/>
    <property type="match status" value="1"/>
</dbReference>
<evidence type="ECO:0000259" key="3">
    <source>
        <dbReference type="Pfam" id="PF25990"/>
    </source>
</evidence>
<evidence type="ECO:0000313" key="4">
    <source>
        <dbReference type="EMBL" id="MDY0394075.1"/>
    </source>
</evidence>
<sequence length="111" mass="11935">MDVSSGDKVNNDQAVAHITNYKKLKTTIKVDELDISKVKVGQTSDITASAFPDETFKGKVTNVAREGEANNGVATFDVTVSITDAKKAESRYVYGSEHSDRECGRCSLCAG</sequence>
<reference evidence="4 5" key="1">
    <citation type="submission" date="2023-10" db="EMBL/GenBank/DDBJ databases">
        <title>Virgibacillus halophilus 5B73C genome.</title>
        <authorList>
            <person name="Miliotis G."/>
            <person name="Sengupta P."/>
            <person name="Hameed A."/>
            <person name="Chuvochina M."/>
            <person name="Mcdonagh F."/>
            <person name="Simpson A.C."/>
            <person name="Singh N.K."/>
            <person name="Rekha P.D."/>
            <person name="Raman K."/>
            <person name="Hugenholtz P."/>
            <person name="Venkateswaran K."/>
        </authorList>
    </citation>
    <scope>NUCLEOTIDE SEQUENCE [LARGE SCALE GENOMIC DNA]</scope>
    <source>
        <strain evidence="4 5">5B73C</strain>
    </source>
</reference>
<gene>
    <name evidence="4" type="ORF">RWE15_05765</name>
</gene>
<evidence type="ECO:0000256" key="1">
    <source>
        <dbReference type="ARBA" id="ARBA00004196"/>
    </source>
</evidence>
<keyword evidence="2" id="KW-0175">Coiled coil</keyword>
<proteinExistence type="predicted"/>
<dbReference type="Gene3D" id="2.40.30.170">
    <property type="match status" value="1"/>
</dbReference>
<comment type="subcellular location">
    <subcellularLocation>
        <location evidence="1">Cell envelope</location>
    </subcellularLocation>
</comment>
<dbReference type="PANTHER" id="PTHR32347">
    <property type="entry name" value="EFFLUX SYSTEM COMPONENT YKNX-RELATED"/>
    <property type="match status" value="1"/>
</dbReference>
<evidence type="ECO:0000313" key="5">
    <source>
        <dbReference type="Proteomes" id="UP001281447"/>
    </source>
</evidence>
<keyword evidence="5" id="KW-1185">Reference proteome</keyword>
<dbReference type="EMBL" id="JAWDIP010000003">
    <property type="protein sequence ID" value="MDY0394075.1"/>
    <property type="molecule type" value="Genomic_DNA"/>
</dbReference>